<evidence type="ECO:0000256" key="2">
    <source>
        <dbReference type="SAM" id="Phobius"/>
    </source>
</evidence>
<sequence>MTLYNKKDIATLLDKFMAGTTTIEEEQILADYFRSEQRVPVEWEDYKDMFAYFDNGMVEVSEQKEDIPKARPAAIVLWKRIAVAATLLILIGFAGVWINNNVFKYNKVAEKTAIAPMAKRQLEVEDKQLAKNESEMQQSSSLDNQEIAEAKPIVNKRIAKARKVQASNGNAREQYRAKAEQAIEIARQQAEEDIAMVNKEISDAQTNVYVASQQAQGIKVVYNENGTIYYRNCSLKSKNIIEL</sequence>
<evidence type="ECO:0000313" key="3">
    <source>
        <dbReference type="EMBL" id="BAU18293.1"/>
    </source>
</evidence>
<keyword evidence="2" id="KW-0472">Membrane</keyword>
<feature type="coiled-coil region" evidence="1">
    <location>
        <begin position="172"/>
        <end position="207"/>
    </location>
</feature>
<dbReference type="RefSeq" id="WP_096406422.1">
    <property type="nucleotide sequence ID" value="NZ_AP014597.1"/>
</dbReference>
<reference evidence="3 4" key="1">
    <citation type="journal article" date="2016" name="DNA Res.">
        <title>The complete genome sequencing of Prevotella intermedia strain OMA14 and a subsequent fine-scale, intra-species genomic comparison reveal an unusual amplification of conjugative and mobile transposons and identify a novel Prevotella-lineage-specific repeat.</title>
        <authorList>
            <person name="Naito M."/>
            <person name="Ogura Y."/>
            <person name="Itoh T."/>
            <person name="Shoji M."/>
            <person name="Okamoto M."/>
            <person name="Hayashi T."/>
            <person name="Nakayama K."/>
        </authorList>
    </citation>
    <scope>NUCLEOTIDE SEQUENCE [LARGE SCALE GENOMIC DNA]</scope>
    <source>
        <strain evidence="3 4">OMA14</strain>
    </source>
</reference>
<proteinExistence type="predicted"/>
<evidence type="ECO:0000313" key="4">
    <source>
        <dbReference type="Proteomes" id="UP000217431"/>
    </source>
</evidence>
<feature type="transmembrane region" description="Helical" evidence="2">
    <location>
        <begin position="77"/>
        <end position="98"/>
    </location>
</feature>
<protein>
    <submittedName>
        <fullName evidence="3">Uncharacterized protein</fullName>
    </submittedName>
</protein>
<dbReference type="STRING" id="28131.BWX40_09080"/>
<keyword evidence="2" id="KW-1133">Transmembrane helix</keyword>
<evidence type="ECO:0000256" key="1">
    <source>
        <dbReference type="SAM" id="Coils"/>
    </source>
</evidence>
<gene>
    <name evidence="3" type="ORF">PIOMA14_I_1785</name>
</gene>
<dbReference type="EMBL" id="AP014597">
    <property type="protein sequence ID" value="BAU18293.1"/>
    <property type="molecule type" value="Genomic_DNA"/>
</dbReference>
<organism evidence="3 4">
    <name type="scientific">Prevotella intermedia</name>
    <dbReference type="NCBI Taxonomy" id="28131"/>
    <lineage>
        <taxon>Bacteria</taxon>
        <taxon>Pseudomonadati</taxon>
        <taxon>Bacteroidota</taxon>
        <taxon>Bacteroidia</taxon>
        <taxon>Bacteroidales</taxon>
        <taxon>Prevotellaceae</taxon>
        <taxon>Prevotella</taxon>
    </lineage>
</organism>
<keyword evidence="1" id="KW-0175">Coiled coil</keyword>
<name>A0A0S3ULA2_PREIN</name>
<dbReference type="Proteomes" id="UP000217431">
    <property type="component" value="Chromosome I"/>
</dbReference>
<dbReference type="AlphaFoldDB" id="A0A0S3ULA2"/>
<keyword evidence="2" id="KW-0812">Transmembrane</keyword>
<accession>A0A0S3ULA2</accession>